<sequence length="70" mass="8159">MDINQWRSLTTVLLLVVFVGIVVWAYSRRNKQRFDEAAQLPFLDDRRREANAAHADPDGPNSLKKEPRHE</sequence>
<feature type="transmembrane region" description="Helical" evidence="2">
    <location>
        <begin position="6"/>
        <end position="26"/>
    </location>
</feature>
<dbReference type="RefSeq" id="WP_130432300.1">
    <property type="nucleotide sequence ID" value="NZ_SHKP01000006.1"/>
</dbReference>
<evidence type="ECO:0000256" key="1">
    <source>
        <dbReference type="SAM" id="MobiDB-lite"/>
    </source>
</evidence>
<keyword evidence="4" id="KW-1185">Reference proteome</keyword>
<keyword evidence="2" id="KW-0812">Transmembrane</keyword>
<dbReference type="Proteomes" id="UP000293671">
    <property type="component" value="Unassembled WGS sequence"/>
</dbReference>
<protein>
    <submittedName>
        <fullName evidence="3">Cytochrome c oxidase cbb3-type subunit 4</fullName>
    </submittedName>
</protein>
<comment type="caution">
    <text evidence="3">The sequence shown here is derived from an EMBL/GenBank/DDBJ whole genome shotgun (WGS) entry which is preliminary data.</text>
</comment>
<keyword evidence="2" id="KW-1133">Transmembrane helix</keyword>
<dbReference type="CDD" id="cd01324">
    <property type="entry name" value="cbb3_Oxidase_CcoQ"/>
    <property type="match status" value="1"/>
</dbReference>
<evidence type="ECO:0000256" key="2">
    <source>
        <dbReference type="SAM" id="Phobius"/>
    </source>
</evidence>
<keyword evidence="2" id="KW-0472">Membrane</keyword>
<gene>
    <name evidence="3" type="ORF">EV670_2375</name>
</gene>
<dbReference type="AlphaFoldDB" id="A0A4V2FTF3"/>
<name>A0A4V2FTF3_9BURK</name>
<dbReference type="InterPro" id="IPR008621">
    <property type="entry name" value="Cbb3-typ_cyt_oxidase_comp"/>
</dbReference>
<evidence type="ECO:0000313" key="4">
    <source>
        <dbReference type="Proteomes" id="UP000293671"/>
    </source>
</evidence>
<dbReference type="EMBL" id="SHKP01000006">
    <property type="protein sequence ID" value="RZT97975.1"/>
    <property type="molecule type" value="Genomic_DNA"/>
</dbReference>
<feature type="region of interest" description="Disordered" evidence="1">
    <location>
        <begin position="48"/>
        <end position="70"/>
    </location>
</feature>
<organism evidence="3 4">
    <name type="scientific">Rivibacter subsaxonicus</name>
    <dbReference type="NCBI Taxonomy" id="457575"/>
    <lineage>
        <taxon>Bacteria</taxon>
        <taxon>Pseudomonadati</taxon>
        <taxon>Pseudomonadota</taxon>
        <taxon>Betaproteobacteria</taxon>
        <taxon>Burkholderiales</taxon>
        <taxon>Rivibacter</taxon>
    </lineage>
</organism>
<reference evidence="3 4" key="1">
    <citation type="submission" date="2019-02" db="EMBL/GenBank/DDBJ databases">
        <title>Genomic Encyclopedia of Type Strains, Phase IV (KMG-IV): sequencing the most valuable type-strain genomes for metagenomic binning, comparative biology and taxonomic classification.</title>
        <authorList>
            <person name="Goeker M."/>
        </authorList>
    </citation>
    <scope>NUCLEOTIDE SEQUENCE [LARGE SCALE GENOMIC DNA]</scope>
    <source>
        <strain evidence="3 4">DSM 19570</strain>
    </source>
</reference>
<dbReference type="Pfam" id="PF05545">
    <property type="entry name" value="FixQ"/>
    <property type="match status" value="1"/>
</dbReference>
<proteinExistence type="predicted"/>
<accession>A0A4V2FTF3</accession>
<dbReference type="OrthoDB" id="8604580at2"/>
<evidence type="ECO:0000313" key="3">
    <source>
        <dbReference type="EMBL" id="RZT97975.1"/>
    </source>
</evidence>